<reference evidence="15 16" key="1">
    <citation type="submission" date="2024-04" db="EMBL/GenBank/DDBJ databases">
        <authorList>
            <person name="Waldvogel A.-M."/>
            <person name="Schoenle A."/>
        </authorList>
    </citation>
    <scope>NUCLEOTIDE SEQUENCE [LARGE SCALE GENOMIC DNA]</scope>
</reference>
<evidence type="ECO:0000256" key="2">
    <source>
        <dbReference type="ARBA" id="ARBA00004922"/>
    </source>
</evidence>
<dbReference type="GO" id="GO:0000139">
    <property type="term" value="C:Golgi membrane"/>
    <property type="evidence" value="ECO:0007669"/>
    <property type="project" value="UniProtKB-SubCell"/>
</dbReference>
<evidence type="ECO:0000256" key="4">
    <source>
        <dbReference type="ARBA" id="ARBA00022676"/>
    </source>
</evidence>
<keyword evidence="14" id="KW-0732">Signal</keyword>
<keyword evidence="9 13" id="KW-0333">Golgi apparatus</keyword>
<evidence type="ECO:0000256" key="10">
    <source>
        <dbReference type="ARBA" id="ARBA00023098"/>
    </source>
</evidence>
<keyword evidence="11" id="KW-0472">Membrane</keyword>
<dbReference type="GO" id="GO:0006629">
    <property type="term" value="P:lipid metabolic process"/>
    <property type="evidence" value="ECO:0007669"/>
    <property type="project" value="UniProtKB-KW"/>
</dbReference>
<dbReference type="FunFam" id="3.90.550.50:FF:000001">
    <property type="entry name" value="Hexosyltransferase"/>
    <property type="match status" value="1"/>
</dbReference>
<evidence type="ECO:0000256" key="7">
    <source>
        <dbReference type="ARBA" id="ARBA00022968"/>
    </source>
</evidence>
<keyword evidence="7" id="KW-0735">Signal-anchor</keyword>
<feature type="chain" id="PRO_5043898251" description="Hexosyltransferase" evidence="14">
    <location>
        <begin position="18"/>
        <end position="449"/>
    </location>
</feature>
<comment type="similarity">
    <text evidence="3 13">Belongs to the glycosyltransferase 31 family.</text>
</comment>
<keyword evidence="6" id="KW-0812">Transmembrane</keyword>
<dbReference type="InterPro" id="IPR002659">
    <property type="entry name" value="Glyco_trans_31"/>
</dbReference>
<dbReference type="Gene3D" id="3.90.550.50">
    <property type="match status" value="1"/>
</dbReference>
<dbReference type="AlphaFoldDB" id="A0AAV2JTS2"/>
<organism evidence="15 16">
    <name type="scientific">Knipowitschia caucasica</name>
    <name type="common">Caucasian dwarf goby</name>
    <name type="synonym">Pomatoschistus caucasicus</name>
    <dbReference type="NCBI Taxonomy" id="637954"/>
    <lineage>
        <taxon>Eukaryota</taxon>
        <taxon>Metazoa</taxon>
        <taxon>Chordata</taxon>
        <taxon>Craniata</taxon>
        <taxon>Vertebrata</taxon>
        <taxon>Euteleostomi</taxon>
        <taxon>Actinopterygii</taxon>
        <taxon>Neopterygii</taxon>
        <taxon>Teleostei</taxon>
        <taxon>Neoteleostei</taxon>
        <taxon>Acanthomorphata</taxon>
        <taxon>Gobiaria</taxon>
        <taxon>Gobiiformes</taxon>
        <taxon>Gobioidei</taxon>
        <taxon>Gobiidae</taxon>
        <taxon>Gobiinae</taxon>
        <taxon>Knipowitschia</taxon>
    </lineage>
</organism>
<keyword evidence="10" id="KW-0443">Lipid metabolism</keyword>
<evidence type="ECO:0000256" key="9">
    <source>
        <dbReference type="ARBA" id="ARBA00023034"/>
    </source>
</evidence>
<name>A0AAV2JTS2_KNICA</name>
<evidence type="ECO:0000256" key="14">
    <source>
        <dbReference type="SAM" id="SignalP"/>
    </source>
</evidence>
<dbReference type="Proteomes" id="UP001497482">
    <property type="component" value="Chromosome 14"/>
</dbReference>
<dbReference type="PANTHER" id="PTHR11214:SF115">
    <property type="entry name" value="HEXOSYLTRANSFERASE"/>
    <property type="match status" value="1"/>
</dbReference>
<dbReference type="EMBL" id="OZ035836">
    <property type="protein sequence ID" value="CAL1580910.1"/>
    <property type="molecule type" value="Genomic_DNA"/>
</dbReference>
<sequence>MLLILLTFLVFCFTVLWWNQQLPKDYKQILNQYTWREFKQLHFKKLRRPSPEPVLVQASTAAVTLAMETTAAVDTPSVATAGPPKNSLPVSLKSNFPVPVTQGSAKLIPPVPVTQGPAKLIPPVPVTQGPAKLIPPVPTTKALSKMKNVPKILPKPTPAPSKPEPPVLATPAPSIQFHQAYAPNYNFIMDHLDACQNPPFLVLMVPVAPKNVAARNAIRQTWAKEPYVHGKRVLTMFMLGQAGEDPQSLTQEDNEHHDLIQSEFVDSYLNLTIKTMVIMHWVSTHCANSTFAMKVDSDMFLNVENLVDMLKLPQIPTINYLTGMVMRDRPVIRDKHSKWYVPEELYPEPKYPLYCLGMGYILSSDLPVRLVEVSKEIKPFNIEDAYIGMCMKKLGLSPTAPPQPRQFQAYNSKYDRCRFSQVITYILGSSQQLLQYWDDLKKPDPPCPQ</sequence>
<dbReference type="Pfam" id="PF01762">
    <property type="entry name" value="Galactosyl_T"/>
    <property type="match status" value="1"/>
</dbReference>
<protein>
    <recommendedName>
        <fullName evidence="13">Hexosyltransferase</fullName>
        <ecNumber evidence="13">2.4.1.-</ecNumber>
    </recommendedName>
</protein>
<dbReference type="GO" id="GO:0008499">
    <property type="term" value="F:N-acetyl-beta-D-glucosaminide beta-(1,3)-galactosyltransferase activity"/>
    <property type="evidence" value="ECO:0007669"/>
    <property type="project" value="TreeGrafter"/>
</dbReference>
<keyword evidence="5" id="KW-0808">Transferase</keyword>
<evidence type="ECO:0000256" key="1">
    <source>
        <dbReference type="ARBA" id="ARBA00004323"/>
    </source>
</evidence>
<gene>
    <name evidence="15" type="ORF">KC01_LOCUS11700</name>
</gene>
<evidence type="ECO:0000256" key="3">
    <source>
        <dbReference type="ARBA" id="ARBA00008661"/>
    </source>
</evidence>
<feature type="signal peptide" evidence="14">
    <location>
        <begin position="1"/>
        <end position="17"/>
    </location>
</feature>
<keyword evidence="4 13" id="KW-0328">Glycosyltransferase</keyword>
<evidence type="ECO:0000256" key="5">
    <source>
        <dbReference type="ARBA" id="ARBA00022679"/>
    </source>
</evidence>
<comment type="subcellular location">
    <subcellularLocation>
        <location evidence="1 13">Golgi apparatus membrane</location>
        <topology evidence="1 13">Single-pass type II membrane protein</topology>
    </subcellularLocation>
</comment>
<dbReference type="GO" id="GO:0006493">
    <property type="term" value="P:protein O-linked glycosylation"/>
    <property type="evidence" value="ECO:0007669"/>
    <property type="project" value="TreeGrafter"/>
</dbReference>
<dbReference type="EC" id="2.4.1.-" evidence="13"/>
<dbReference type="PANTHER" id="PTHR11214">
    <property type="entry name" value="BETA-1,3-N-ACETYLGLUCOSAMINYLTRANSFERASE"/>
    <property type="match status" value="1"/>
</dbReference>
<evidence type="ECO:0000256" key="13">
    <source>
        <dbReference type="RuleBase" id="RU363063"/>
    </source>
</evidence>
<evidence type="ECO:0000313" key="16">
    <source>
        <dbReference type="Proteomes" id="UP001497482"/>
    </source>
</evidence>
<keyword evidence="8" id="KW-1133">Transmembrane helix</keyword>
<comment type="pathway">
    <text evidence="2">Protein modification; protein glycosylation.</text>
</comment>
<evidence type="ECO:0000313" key="15">
    <source>
        <dbReference type="EMBL" id="CAL1580910.1"/>
    </source>
</evidence>
<keyword evidence="12" id="KW-0325">Glycoprotein</keyword>
<evidence type="ECO:0000256" key="12">
    <source>
        <dbReference type="ARBA" id="ARBA00023180"/>
    </source>
</evidence>
<evidence type="ECO:0000256" key="8">
    <source>
        <dbReference type="ARBA" id="ARBA00022989"/>
    </source>
</evidence>
<accession>A0AAV2JTS2</accession>
<proteinExistence type="inferred from homology"/>
<evidence type="ECO:0000256" key="11">
    <source>
        <dbReference type="ARBA" id="ARBA00023136"/>
    </source>
</evidence>
<keyword evidence="16" id="KW-1185">Reference proteome</keyword>
<evidence type="ECO:0000256" key="6">
    <source>
        <dbReference type="ARBA" id="ARBA00022692"/>
    </source>
</evidence>